<dbReference type="InterPro" id="IPR003594">
    <property type="entry name" value="HATPase_dom"/>
</dbReference>
<dbReference type="EC" id="2.7.13.3" evidence="3"/>
<keyword evidence="8 12" id="KW-1133">Transmembrane helix</keyword>
<organism evidence="15 16">
    <name type="scientific">Nocardia donostiensis</name>
    <dbReference type="NCBI Taxonomy" id="1538463"/>
    <lineage>
        <taxon>Bacteria</taxon>
        <taxon>Bacillati</taxon>
        <taxon>Actinomycetota</taxon>
        <taxon>Actinomycetes</taxon>
        <taxon>Mycobacteriales</taxon>
        <taxon>Nocardiaceae</taxon>
        <taxon>Nocardia</taxon>
    </lineage>
</organism>
<dbReference type="SUPFAM" id="SSF55874">
    <property type="entry name" value="ATPase domain of HSP90 chaperone/DNA topoisomerase II/histidine kinase"/>
    <property type="match status" value="1"/>
</dbReference>
<evidence type="ECO:0000256" key="7">
    <source>
        <dbReference type="ARBA" id="ARBA00022777"/>
    </source>
</evidence>
<dbReference type="PRINTS" id="PR00344">
    <property type="entry name" value="BCTRLSENSOR"/>
</dbReference>
<keyword evidence="5" id="KW-0808">Transferase</keyword>
<evidence type="ECO:0000256" key="11">
    <source>
        <dbReference type="SAM" id="MobiDB-lite"/>
    </source>
</evidence>
<evidence type="ECO:0000313" key="16">
    <source>
        <dbReference type="Proteomes" id="UP000188836"/>
    </source>
</evidence>
<evidence type="ECO:0000259" key="14">
    <source>
        <dbReference type="PROSITE" id="PS50885"/>
    </source>
</evidence>
<dbReference type="InterPro" id="IPR036890">
    <property type="entry name" value="HATPase_C_sf"/>
</dbReference>
<proteinExistence type="predicted"/>
<dbReference type="PROSITE" id="PS50109">
    <property type="entry name" value="HIS_KIN"/>
    <property type="match status" value="1"/>
</dbReference>
<evidence type="ECO:0000256" key="5">
    <source>
        <dbReference type="ARBA" id="ARBA00022679"/>
    </source>
</evidence>
<dbReference type="PANTHER" id="PTHR45436:SF5">
    <property type="entry name" value="SENSOR HISTIDINE KINASE TRCS"/>
    <property type="match status" value="1"/>
</dbReference>
<dbReference type="AlphaFoldDB" id="A0A1W0BAB9"/>
<evidence type="ECO:0000256" key="9">
    <source>
        <dbReference type="ARBA" id="ARBA00023012"/>
    </source>
</evidence>
<gene>
    <name evidence="15" type="ORF">B0T46_02830</name>
</gene>
<dbReference type="CDD" id="cd06225">
    <property type="entry name" value="HAMP"/>
    <property type="match status" value="1"/>
</dbReference>
<dbReference type="PANTHER" id="PTHR45436">
    <property type="entry name" value="SENSOR HISTIDINE KINASE YKOH"/>
    <property type="match status" value="1"/>
</dbReference>
<evidence type="ECO:0000256" key="2">
    <source>
        <dbReference type="ARBA" id="ARBA00004236"/>
    </source>
</evidence>
<dbReference type="InterPro" id="IPR004358">
    <property type="entry name" value="Sig_transdc_His_kin-like_C"/>
</dbReference>
<dbReference type="SMART" id="SM00387">
    <property type="entry name" value="HATPase_c"/>
    <property type="match status" value="1"/>
</dbReference>
<evidence type="ECO:0000256" key="12">
    <source>
        <dbReference type="SAM" id="Phobius"/>
    </source>
</evidence>
<dbReference type="Gene3D" id="6.10.340.10">
    <property type="match status" value="1"/>
</dbReference>
<evidence type="ECO:0000259" key="13">
    <source>
        <dbReference type="PROSITE" id="PS50109"/>
    </source>
</evidence>
<dbReference type="Gene3D" id="1.10.287.130">
    <property type="match status" value="1"/>
</dbReference>
<dbReference type="InterPro" id="IPR050428">
    <property type="entry name" value="TCS_sensor_his_kinase"/>
</dbReference>
<dbReference type="SMART" id="SM00388">
    <property type="entry name" value="HisKA"/>
    <property type="match status" value="1"/>
</dbReference>
<comment type="catalytic activity">
    <reaction evidence="1">
        <text>ATP + protein L-histidine = ADP + protein N-phospho-L-histidine.</text>
        <dbReference type="EC" id="2.7.13.3"/>
    </reaction>
</comment>
<evidence type="ECO:0000256" key="1">
    <source>
        <dbReference type="ARBA" id="ARBA00000085"/>
    </source>
</evidence>
<dbReference type="SMART" id="SM00304">
    <property type="entry name" value="HAMP"/>
    <property type="match status" value="1"/>
</dbReference>
<dbReference type="SUPFAM" id="SSF158472">
    <property type="entry name" value="HAMP domain-like"/>
    <property type="match status" value="1"/>
</dbReference>
<dbReference type="RefSeq" id="WP_077115136.1">
    <property type="nucleotide sequence ID" value="NZ_LOKT01000004.1"/>
</dbReference>
<comment type="caution">
    <text evidence="15">The sequence shown here is derived from an EMBL/GenBank/DDBJ whole genome shotgun (WGS) entry which is preliminary data.</text>
</comment>
<dbReference type="Pfam" id="PF00512">
    <property type="entry name" value="HisKA"/>
    <property type="match status" value="1"/>
</dbReference>
<evidence type="ECO:0000256" key="6">
    <source>
        <dbReference type="ARBA" id="ARBA00022692"/>
    </source>
</evidence>
<dbReference type="SUPFAM" id="SSF47384">
    <property type="entry name" value="Homodimeric domain of signal transducing histidine kinase"/>
    <property type="match status" value="1"/>
</dbReference>
<sequence>MLTTFVLLVVVLVTARNLLLRDVSTRANADIAQEADEFRTFAAEGVDPTTTQPFTSVDRLLETYLLRQSPVDGEVMVGVVDGRQLPTVRGNMPQAAAADPDLFTALATAGSKSGVVASPAGEMRWGRVEVRSETGSGSFVIAAFTDGGRAAVGRTMGIITAVSLAGLVLTTGVAYLVAGRILMPVRTVREVAAEIGETDLTARVPVQGRDDIAALAETFNAMLDRLEHAYTTQRQFVDDAGHELRTPITVVRGHLELLPDDPQERDRTLALVDSELSRMGRIVSDLLMLAKAEQPDFVVRRPVDIAQTMLDIESKVQPLGERRWHLMEVAEGTAWIDAQRVTQAMLQLAANAVEHTADGTTVQLGSRFAGEGRDRMLSLWICDQGPGVTPEDAPVIFERFQRGTPSGRSGATRRGGAGLGLAIVRAIADAHHGSAWVRSVPGDGATFGLDLPADPTTLETRDPHERKDQL</sequence>
<dbReference type="InterPro" id="IPR036097">
    <property type="entry name" value="HisK_dim/P_sf"/>
</dbReference>
<name>A0A1W0BAB9_9NOCA</name>
<dbReference type="GO" id="GO:0000155">
    <property type="term" value="F:phosphorelay sensor kinase activity"/>
    <property type="evidence" value="ECO:0007669"/>
    <property type="project" value="InterPro"/>
</dbReference>
<dbReference type="Pfam" id="PF00672">
    <property type="entry name" value="HAMP"/>
    <property type="match status" value="1"/>
</dbReference>
<evidence type="ECO:0000256" key="8">
    <source>
        <dbReference type="ARBA" id="ARBA00022989"/>
    </source>
</evidence>
<accession>A0A1W0BAB9</accession>
<dbReference type="InterPro" id="IPR003660">
    <property type="entry name" value="HAMP_dom"/>
</dbReference>
<evidence type="ECO:0000256" key="10">
    <source>
        <dbReference type="ARBA" id="ARBA00023136"/>
    </source>
</evidence>
<comment type="subcellular location">
    <subcellularLocation>
        <location evidence="2">Cell membrane</location>
    </subcellularLocation>
</comment>
<dbReference type="Gene3D" id="3.30.565.10">
    <property type="entry name" value="Histidine kinase-like ATPase, C-terminal domain"/>
    <property type="match status" value="1"/>
</dbReference>
<dbReference type="FunFam" id="1.10.287.130:FF:000001">
    <property type="entry name" value="Two-component sensor histidine kinase"/>
    <property type="match status" value="1"/>
</dbReference>
<dbReference type="Proteomes" id="UP000188836">
    <property type="component" value="Unassembled WGS sequence"/>
</dbReference>
<feature type="domain" description="HAMP" evidence="14">
    <location>
        <begin position="179"/>
        <end position="231"/>
    </location>
</feature>
<feature type="region of interest" description="Disordered" evidence="11">
    <location>
        <begin position="448"/>
        <end position="470"/>
    </location>
</feature>
<feature type="transmembrane region" description="Helical" evidence="12">
    <location>
        <begin position="156"/>
        <end position="178"/>
    </location>
</feature>
<evidence type="ECO:0000256" key="4">
    <source>
        <dbReference type="ARBA" id="ARBA00022553"/>
    </source>
</evidence>
<dbReference type="Pfam" id="PF02518">
    <property type="entry name" value="HATPase_c"/>
    <property type="match status" value="1"/>
</dbReference>
<feature type="compositionally biased region" description="Basic and acidic residues" evidence="11">
    <location>
        <begin position="459"/>
        <end position="470"/>
    </location>
</feature>
<dbReference type="InterPro" id="IPR005467">
    <property type="entry name" value="His_kinase_dom"/>
</dbReference>
<keyword evidence="10 12" id="KW-0472">Membrane</keyword>
<keyword evidence="6 12" id="KW-0812">Transmembrane</keyword>
<reference evidence="15 16" key="1">
    <citation type="journal article" date="2016" name="Antonie Van Leeuwenhoek">
        <title>Nocardia donostiensis sp. nov., isolated from human respiratory specimens.</title>
        <authorList>
            <person name="Ercibengoa M."/>
            <person name="Bell M."/>
            <person name="Marimon J.M."/>
            <person name="Humrighouse B."/>
            <person name="Klenk H.P."/>
            <person name="Potter G."/>
            <person name="Perez-Trallero E."/>
        </authorList>
    </citation>
    <scope>NUCLEOTIDE SEQUENCE [LARGE SCALE GENOMIC DNA]</scope>
    <source>
        <strain evidence="15 16">X1655</strain>
    </source>
</reference>
<dbReference type="EMBL" id="MUMY01000002">
    <property type="protein sequence ID" value="ONM50318.1"/>
    <property type="molecule type" value="Genomic_DNA"/>
</dbReference>
<dbReference type="InterPro" id="IPR003661">
    <property type="entry name" value="HisK_dim/P_dom"/>
</dbReference>
<evidence type="ECO:0000256" key="3">
    <source>
        <dbReference type="ARBA" id="ARBA00012438"/>
    </source>
</evidence>
<evidence type="ECO:0000313" key="15">
    <source>
        <dbReference type="EMBL" id="ONM50318.1"/>
    </source>
</evidence>
<dbReference type="GO" id="GO:0005886">
    <property type="term" value="C:plasma membrane"/>
    <property type="evidence" value="ECO:0007669"/>
    <property type="project" value="UniProtKB-SubCell"/>
</dbReference>
<keyword evidence="16" id="KW-1185">Reference proteome</keyword>
<dbReference type="STRING" id="1538463.B0T36_06925"/>
<dbReference type="CDD" id="cd00082">
    <property type="entry name" value="HisKA"/>
    <property type="match status" value="1"/>
</dbReference>
<dbReference type="PROSITE" id="PS50885">
    <property type="entry name" value="HAMP"/>
    <property type="match status" value="1"/>
</dbReference>
<keyword evidence="9" id="KW-0902">Two-component regulatory system</keyword>
<keyword evidence="4" id="KW-0597">Phosphoprotein</keyword>
<dbReference type="CDD" id="cd00075">
    <property type="entry name" value="HATPase"/>
    <property type="match status" value="1"/>
</dbReference>
<keyword evidence="7 15" id="KW-0418">Kinase</keyword>
<protein>
    <recommendedName>
        <fullName evidence="3">histidine kinase</fullName>
        <ecNumber evidence="3">2.7.13.3</ecNumber>
    </recommendedName>
</protein>
<feature type="domain" description="Histidine kinase" evidence="13">
    <location>
        <begin position="239"/>
        <end position="455"/>
    </location>
</feature>